<feature type="region of interest" description="Disordered" evidence="1">
    <location>
        <begin position="48"/>
        <end position="68"/>
    </location>
</feature>
<dbReference type="Proteomes" id="UP000729402">
    <property type="component" value="Unassembled WGS sequence"/>
</dbReference>
<evidence type="ECO:0000313" key="2">
    <source>
        <dbReference type="EMBL" id="KAG8050658.1"/>
    </source>
</evidence>
<dbReference type="EMBL" id="JAAALK010000289">
    <property type="protein sequence ID" value="KAG8050658.1"/>
    <property type="molecule type" value="Genomic_DNA"/>
</dbReference>
<accession>A0A8J5VKM3</accession>
<name>A0A8J5VKM3_ZIZPA</name>
<comment type="caution">
    <text evidence="2">The sequence shown here is derived from an EMBL/GenBank/DDBJ whole genome shotgun (WGS) entry which is preliminary data.</text>
</comment>
<reference evidence="2" key="1">
    <citation type="journal article" date="2021" name="bioRxiv">
        <title>Whole Genome Assembly and Annotation of Northern Wild Rice, Zizania palustris L., Supports a Whole Genome Duplication in the Zizania Genus.</title>
        <authorList>
            <person name="Haas M."/>
            <person name="Kono T."/>
            <person name="Macchietto M."/>
            <person name="Millas R."/>
            <person name="McGilp L."/>
            <person name="Shao M."/>
            <person name="Duquette J."/>
            <person name="Hirsch C.N."/>
            <person name="Kimball J."/>
        </authorList>
    </citation>
    <scope>NUCLEOTIDE SEQUENCE</scope>
    <source>
        <tissue evidence="2">Fresh leaf tissue</tissue>
    </source>
</reference>
<reference evidence="2" key="2">
    <citation type="submission" date="2021-02" db="EMBL/GenBank/DDBJ databases">
        <authorList>
            <person name="Kimball J.A."/>
            <person name="Haas M.W."/>
            <person name="Macchietto M."/>
            <person name="Kono T."/>
            <person name="Duquette J."/>
            <person name="Shao M."/>
        </authorList>
    </citation>
    <scope>NUCLEOTIDE SEQUENCE</scope>
    <source>
        <tissue evidence="2">Fresh leaf tissue</tissue>
    </source>
</reference>
<evidence type="ECO:0000313" key="3">
    <source>
        <dbReference type="Proteomes" id="UP000729402"/>
    </source>
</evidence>
<sequence>MTKAQATVHDRSRDHLDVANDVLRVNHGGSRLCWCRSWLRGLVLQPRRMTSRLPRSPPDARSGASRSKSGLSLLKLVTEGLM</sequence>
<proteinExistence type="predicted"/>
<dbReference type="AlphaFoldDB" id="A0A8J5VKM3"/>
<organism evidence="2 3">
    <name type="scientific">Zizania palustris</name>
    <name type="common">Northern wild rice</name>
    <dbReference type="NCBI Taxonomy" id="103762"/>
    <lineage>
        <taxon>Eukaryota</taxon>
        <taxon>Viridiplantae</taxon>
        <taxon>Streptophyta</taxon>
        <taxon>Embryophyta</taxon>
        <taxon>Tracheophyta</taxon>
        <taxon>Spermatophyta</taxon>
        <taxon>Magnoliopsida</taxon>
        <taxon>Liliopsida</taxon>
        <taxon>Poales</taxon>
        <taxon>Poaceae</taxon>
        <taxon>BOP clade</taxon>
        <taxon>Oryzoideae</taxon>
        <taxon>Oryzeae</taxon>
        <taxon>Zizaniinae</taxon>
        <taxon>Zizania</taxon>
    </lineage>
</organism>
<gene>
    <name evidence="2" type="ORF">GUJ93_ZPchr0009g599</name>
</gene>
<protein>
    <submittedName>
        <fullName evidence="2">Uncharacterized protein</fullName>
    </submittedName>
</protein>
<keyword evidence="3" id="KW-1185">Reference proteome</keyword>
<evidence type="ECO:0000256" key="1">
    <source>
        <dbReference type="SAM" id="MobiDB-lite"/>
    </source>
</evidence>